<dbReference type="InterPro" id="IPR029058">
    <property type="entry name" value="AB_hydrolase_fold"/>
</dbReference>
<evidence type="ECO:0000256" key="1">
    <source>
        <dbReference type="SAM" id="MobiDB-lite"/>
    </source>
</evidence>
<dbReference type="Proteomes" id="UP000095751">
    <property type="component" value="Unassembled WGS sequence"/>
</dbReference>
<evidence type="ECO:0000313" key="3">
    <source>
        <dbReference type="Proteomes" id="UP000095751"/>
    </source>
</evidence>
<evidence type="ECO:0008006" key="4">
    <source>
        <dbReference type="Google" id="ProtNLM"/>
    </source>
</evidence>
<reference evidence="2 3" key="1">
    <citation type="submission" date="2016-09" db="EMBL/GenBank/DDBJ databases">
        <title>Extensive genetic diversity and differential bi-allelic expression allows diatom success in the polar Southern Ocean.</title>
        <authorList>
            <consortium name="DOE Joint Genome Institute"/>
            <person name="Mock T."/>
            <person name="Otillar R.P."/>
            <person name="Strauss J."/>
            <person name="Dupont C."/>
            <person name="Frickenhaus S."/>
            <person name="Maumus F."/>
            <person name="Mcmullan M."/>
            <person name="Sanges R."/>
            <person name="Schmutz J."/>
            <person name="Toseland A."/>
            <person name="Valas R."/>
            <person name="Veluchamy A."/>
            <person name="Ward B.J."/>
            <person name="Allen A."/>
            <person name="Barry K."/>
            <person name="Falciatore A."/>
            <person name="Ferrante M."/>
            <person name="Fortunato A.E."/>
            <person name="Gloeckner G."/>
            <person name="Gruber A."/>
            <person name="Hipkin R."/>
            <person name="Janech M."/>
            <person name="Kroth P."/>
            <person name="Leese F."/>
            <person name="Lindquist E."/>
            <person name="Lyon B.R."/>
            <person name="Martin J."/>
            <person name="Mayer C."/>
            <person name="Parker M."/>
            <person name="Quesneville H."/>
            <person name="Raymond J."/>
            <person name="Uhlig C."/>
            <person name="Valentin K.U."/>
            <person name="Worden A.Z."/>
            <person name="Armbrust E.V."/>
            <person name="Bowler C."/>
            <person name="Green B."/>
            <person name="Moulton V."/>
            <person name="Van Oosterhout C."/>
            <person name="Grigoriev I."/>
        </authorList>
    </citation>
    <scope>NUCLEOTIDE SEQUENCE [LARGE SCALE GENOMIC DNA]</scope>
    <source>
        <strain evidence="2 3">CCMP1102</strain>
    </source>
</reference>
<feature type="region of interest" description="Disordered" evidence="1">
    <location>
        <begin position="742"/>
        <end position="763"/>
    </location>
</feature>
<organism evidence="2 3">
    <name type="scientific">Fragilariopsis cylindrus CCMP1102</name>
    <dbReference type="NCBI Taxonomy" id="635003"/>
    <lineage>
        <taxon>Eukaryota</taxon>
        <taxon>Sar</taxon>
        <taxon>Stramenopiles</taxon>
        <taxon>Ochrophyta</taxon>
        <taxon>Bacillariophyta</taxon>
        <taxon>Bacillariophyceae</taxon>
        <taxon>Bacillariophycidae</taxon>
        <taxon>Bacillariales</taxon>
        <taxon>Bacillariaceae</taxon>
        <taxon>Fragilariopsis</taxon>
    </lineage>
</organism>
<proteinExistence type="predicted"/>
<dbReference type="InterPro" id="IPR003386">
    <property type="entry name" value="LACT/PDAT_acylTrfase"/>
</dbReference>
<evidence type="ECO:0000313" key="2">
    <source>
        <dbReference type="EMBL" id="OEU17964.1"/>
    </source>
</evidence>
<feature type="region of interest" description="Disordered" evidence="1">
    <location>
        <begin position="183"/>
        <end position="219"/>
    </location>
</feature>
<keyword evidence="3" id="KW-1185">Reference proteome</keyword>
<dbReference type="SUPFAM" id="SSF53474">
    <property type="entry name" value="alpha/beta-Hydrolases"/>
    <property type="match status" value="1"/>
</dbReference>
<protein>
    <recommendedName>
        <fullName evidence="4">Lecithin:cholesterol acyltransferase</fullName>
    </recommendedName>
</protein>
<accession>A0A1E7FIL0</accession>
<name>A0A1E7FIL0_9STRA</name>
<dbReference type="GO" id="GO:0008374">
    <property type="term" value="F:O-acyltransferase activity"/>
    <property type="evidence" value="ECO:0007669"/>
    <property type="project" value="InterPro"/>
</dbReference>
<feature type="compositionally biased region" description="Acidic residues" evidence="1">
    <location>
        <begin position="194"/>
        <end position="217"/>
    </location>
</feature>
<dbReference type="PANTHER" id="PTHR11440">
    <property type="entry name" value="LECITHIN-CHOLESTEROL ACYLTRANSFERASE-RELATED"/>
    <property type="match status" value="1"/>
</dbReference>
<dbReference type="EMBL" id="KV784357">
    <property type="protein sequence ID" value="OEU17964.1"/>
    <property type="molecule type" value="Genomic_DNA"/>
</dbReference>
<dbReference type="AlphaFoldDB" id="A0A1E7FIL0"/>
<dbReference type="Pfam" id="PF02450">
    <property type="entry name" value="LCAT"/>
    <property type="match status" value="1"/>
</dbReference>
<dbReference type="InParanoid" id="A0A1E7FIL0"/>
<dbReference type="OrthoDB" id="42294at2759"/>
<dbReference type="GO" id="GO:0006629">
    <property type="term" value="P:lipid metabolic process"/>
    <property type="evidence" value="ECO:0007669"/>
    <property type="project" value="InterPro"/>
</dbReference>
<sequence>MVNPDELITKSDRETWVVYDNDEKLESMKEEAREGSSSEGGAAKVLQRMFRRKSTLQKEAQSKHNNLIESKGHVYLPILIIPGIASSGLYVVESSLDNDTYKGERVWMNAAFLAKSRLQNTLLNENELEHKDKFDMVDDYLEKGADVVAGVGATATKKFPVTMGKAAKWLRIGDGVGSSDATAAARASSAAPGVDEDAMDDDDNSDDNIDNDNEDSTDVAGFSKTEEELEIRNAWIQHIALADNMIDERPGNKIRVYDGMKGCEWLVDDTISKTQGWVWAKMIKYATETLGYEREKNIDAAPYDWRLAPSVTETRDGYLTKTMKRIEKLHDDNDNLPIILCCHSMGCKMGHYFLNFAKQTKGQEWLDKYIHTYMPVGAPHGGVALSIRTGATGAGLTDIVDSLVGKNSGDGLTMYRSWSSGNWLMPRHLPPNVFPSVIVRKEGELGLTVTSKIDVGTLFQNRDKPPKELRLTIQFRNGISAHTEFHPVIVTAAVEDDDDDNNSSSMTVSFQETFYLAVPYLGDEDEIGELVFYLEEPGGRVHQNASEFGKQFTKATGFMRGMKKKASAFYRNVAKKWGSVLRVACNESPMIIKVSDFVSDVDGAVMVASATGKYNLQTSISIVGMDGGGSRFDQDNTATATEAKSLADMATAKSLAADADWGAYLRRYPDLQKAFGEDHKKARKHYFEYGFKEGRDPSPGEAERLAANADWGAYLSRYDDIQEHCGDDHKKAKEHFFEYGFVEGRDPGPDEDSTGEFSAKPRNSVQLGESVGSLSLKISYCPPPTPSTEPTSTPIAITNKDTPNPPILSKRSKLNTISCDRVEYDVWSGTDLFKNDGFVDNMFDMVEQYYEGDPLGPITKSALDAPPVNCVRSIYGINVPTEVGAIYRKVPVVTVGDNLADSRYMLDKAAMFPSDAYDIQNCDDSMWAKSNLSSYKLKDGIVMETPMTLQNVPGHKEQRRVCGDGTVPYWNVVHALTWKDDVDELTVDELDGAVHRDIIADERFFALLKRYCRIVDPRANAMLMMKSNKFSEKSGINALSTLNLDRDSSSSLTK</sequence>
<dbReference type="Gene3D" id="3.40.50.1820">
    <property type="entry name" value="alpha/beta hydrolase"/>
    <property type="match status" value="1"/>
</dbReference>
<feature type="region of interest" description="Disordered" evidence="1">
    <location>
        <begin position="783"/>
        <end position="804"/>
    </location>
</feature>
<gene>
    <name evidence="2" type="ORF">FRACYDRAFT_238395</name>
</gene>
<dbReference type="KEGG" id="fcy:FRACYDRAFT_238395"/>